<name>A0A835VAY7_VANPL</name>
<organism evidence="6 7">
    <name type="scientific">Vanilla planifolia</name>
    <name type="common">Vanilla</name>
    <dbReference type="NCBI Taxonomy" id="51239"/>
    <lineage>
        <taxon>Eukaryota</taxon>
        <taxon>Viridiplantae</taxon>
        <taxon>Streptophyta</taxon>
        <taxon>Embryophyta</taxon>
        <taxon>Tracheophyta</taxon>
        <taxon>Spermatophyta</taxon>
        <taxon>Magnoliopsida</taxon>
        <taxon>Liliopsida</taxon>
        <taxon>Asparagales</taxon>
        <taxon>Orchidaceae</taxon>
        <taxon>Vanilloideae</taxon>
        <taxon>Vanilleae</taxon>
        <taxon>Vanilla</taxon>
    </lineage>
</organism>
<evidence type="ECO:0000256" key="1">
    <source>
        <dbReference type="ARBA" id="ARBA00022741"/>
    </source>
</evidence>
<dbReference type="Proteomes" id="UP000639772">
    <property type="component" value="Chromosome 3"/>
</dbReference>
<evidence type="ECO:0000313" key="6">
    <source>
        <dbReference type="EMBL" id="KAG0489596.1"/>
    </source>
</evidence>
<feature type="compositionally biased region" description="Acidic residues" evidence="4">
    <location>
        <begin position="43"/>
        <end position="52"/>
    </location>
</feature>
<gene>
    <name evidence="6" type="ORF">HPP92_006459</name>
</gene>
<evidence type="ECO:0000259" key="5">
    <source>
        <dbReference type="PROSITE" id="PS50013"/>
    </source>
</evidence>
<dbReference type="Gene3D" id="2.40.50.40">
    <property type="match status" value="2"/>
</dbReference>
<dbReference type="SMART" id="SM00298">
    <property type="entry name" value="CHROMO"/>
    <property type="match status" value="2"/>
</dbReference>
<dbReference type="Pfam" id="PF00385">
    <property type="entry name" value="Chromo"/>
    <property type="match status" value="1"/>
</dbReference>
<dbReference type="InterPro" id="IPR000953">
    <property type="entry name" value="Chromo/chromo_shadow_dom"/>
</dbReference>
<dbReference type="CDD" id="cd18659">
    <property type="entry name" value="CD2_tandem"/>
    <property type="match status" value="1"/>
</dbReference>
<dbReference type="PANTHER" id="PTHR45623:SF14">
    <property type="entry name" value="CHROMODOMAIN-HELICASE-DNA-BINDING PROTEIN 1"/>
    <property type="match status" value="1"/>
</dbReference>
<dbReference type="PANTHER" id="PTHR45623">
    <property type="entry name" value="CHROMODOMAIN-HELICASE-DNA-BINDING PROTEIN 3-RELATED-RELATED"/>
    <property type="match status" value="1"/>
</dbReference>
<dbReference type="EMBL" id="JADCNM010000003">
    <property type="protein sequence ID" value="KAG0489596.1"/>
    <property type="molecule type" value="Genomic_DNA"/>
</dbReference>
<dbReference type="GO" id="GO:0005634">
    <property type="term" value="C:nucleus"/>
    <property type="evidence" value="ECO:0007669"/>
    <property type="project" value="TreeGrafter"/>
</dbReference>
<dbReference type="GO" id="GO:0140658">
    <property type="term" value="F:ATP-dependent chromatin remodeler activity"/>
    <property type="evidence" value="ECO:0007669"/>
    <property type="project" value="TreeGrafter"/>
</dbReference>
<dbReference type="GO" id="GO:0034728">
    <property type="term" value="P:nucleosome organization"/>
    <property type="evidence" value="ECO:0007669"/>
    <property type="project" value="TreeGrafter"/>
</dbReference>
<dbReference type="OrthoDB" id="1740167at2759"/>
<dbReference type="InterPro" id="IPR023780">
    <property type="entry name" value="Chromo_domain"/>
</dbReference>
<dbReference type="GO" id="GO:0003677">
    <property type="term" value="F:DNA binding"/>
    <property type="evidence" value="ECO:0007669"/>
    <property type="project" value="TreeGrafter"/>
</dbReference>
<evidence type="ECO:0000313" key="7">
    <source>
        <dbReference type="Proteomes" id="UP000639772"/>
    </source>
</evidence>
<feature type="domain" description="Chromo" evidence="5">
    <location>
        <begin position="69"/>
        <end position="157"/>
    </location>
</feature>
<feature type="region of interest" description="Disordered" evidence="4">
    <location>
        <begin position="31"/>
        <end position="70"/>
    </location>
</feature>
<dbReference type="FunFam" id="2.40.50.40:FF:000032">
    <property type="entry name" value="protein CHROMATIN REMODELING 5 isoform X2"/>
    <property type="match status" value="1"/>
</dbReference>
<keyword evidence="2" id="KW-0067">ATP-binding</keyword>
<dbReference type="GO" id="GO:0003682">
    <property type="term" value="F:chromatin binding"/>
    <property type="evidence" value="ECO:0007669"/>
    <property type="project" value="TreeGrafter"/>
</dbReference>
<keyword evidence="1" id="KW-0547">Nucleotide-binding</keyword>
<evidence type="ECO:0000256" key="4">
    <source>
        <dbReference type="SAM" id="MobiDB-lite"/>
    </source>
</evidence>
<evidence type="ECO:0000256" key="2">
    <source>
        <dbReference type="ARBA" id="ARBA00022840"/>
    </source>
</evidence>
<dbReference type="GO" id="GO:0042393">
    <property type="term" value="F:histone binding"/>
    <property type="evidence" value="ECO:0007669"/>
    <property type="project" value="TreeGrafter"/>
</dbReference>
<dbReference type="SUPFAM" id="SSF54160">
    <property type="entry name" value="Chromo domain-like"/>
    <property type="match status" value="2"/>
</dbReference>
<dbReference type="PROSITE" id="PS50013">
    <property type="entry name" value="CHROMO_2"/>
    <property type="match status" value="2"/>
</dbReference>
<sequence length="268" mass="30983">MKKTSQIRNKKIVGGSTMPLNIDLSRNELRHSGRSVRKVSYVESEDSEDIDEEKLNKPQKEDAEEDDGDSIERVLWHQPKGIAEEAAKDNRSTLPVVMSIVSESEPLWDDVEFYIKWKGQSYLHSEWKSLVELQNLTGFKKVLNYMKKANEEWIYKKGLSREEVEVHDVSKEMELDLIKEYNQVERIFADRISKTGNDDVVTEYLVKWKGLPYAEATWEKDTDIAFAQDGIDEYKAREIAMTVQRKLVDFRGGRAKLACEGLMNNLNG</sequence>
<comment type="caution">
    <text evidence="6">The sequence shown here is derived from an EMBL/GenBank/DDBJ whole genome shotgun (WGS) entry which is preliminary data.</text>
</comment>
<proteinExistence type="predicted"/>
<dbReference type="InterPro" id="IPR016197">
    <property type="entry name" value="Chromo-like_dom_sf"/>
</dbReference>
<feature type="domain" description="Chromo" evidence="5">
    <location>
        <begin position="182"/>
        <end position="246"/>
    </location>
</feature>
<accession>A0A835VAY7</accession>
<dbReference type="CDD" id="cd18660">
    <property type="entry name" value="CD1_tandem"/>
    <property type="match status" value="1"/>
</dbReference>
<dbReference type="AlphaFoldDB" id="A0A835VAY7"/>
<evidence type="ECO:0000256" key="3">
    <source>
        <dbReference type="ARBA" id="ARBA00023242"/>
    </source>
</evidence>
<reference evidence="6 7" key="1">
    <citation type="journal article" date="2020" name="Nat. Food">
        <title>A phased Vanilla planifolia genome enables genetic improvement of flavour and production.</title>
        <authorList>
            <person name="Hasing T."/>
            <person name="Tang H."/>
            <person name="Brym M."/>
            <person name="Khazi F."/>
            <person name="Huang T."/>
            <person name="Chambers A.H."/>
        </authorList>
    </citation>
    <scope>NUCLEOTIDE SEQUENCE [LARGE SCALE GENOMIC DNA]</scope>
    <source>
        <tissue evidence="6">Leaf</tissue>
    </source>
</reference>
<dbReference type="GO" id="GO:0000785">
    <property type="term" value="C:chromatin"/>
    <property type="evidence" value="ECO:0007669"/>
    <property type="project" value="TreeGrafter"/>
</dbReference>
<dbReference type="GO" id="GO:0016887">
    <property type="term" value="F:ATP hydrolysis activity"/>
    <property type="evidence" value="ECO:0007669"/>
    <property type="project" value="TreeGrafter"/>
</dbReference>
<keyword evidence="3" id="KW-0539">Nucleus</keyword>
<dbReference type="GO" id="GO:0005524">
    <property type="term" value="F:ATP binding"/>
    <property type="evidence" value="ECO:0007669"/>
    <property type="project" value="UniProtKB-KW"/>
</dbReference>
<protein>
    <recommendedName>
        <fullName evidence="5">Chromo domain-containing protein</fullName>
    </recommendedName>
</protein>